<keyword evidence="1 8" id="KW-0540">Nuclease</keyword>
<dbReference type="EC" id="3.1.-.-" evidence="8"/>
<evidence type="ECO:0000256" key="1">
    <source>
        <dbReference type="ARBA" id="ARBA00022722"/>
    </source>
</evidence>
<feature type="binding site" evidence="8">
    <location>
        <position position="215"/>
    </location>
    <ligand>
        <name>Mn(2+)</name>
        <dbReference type="ChEBI" id="CHEBI:29035"/>
    </ligand>
</feature>
<sequence length="312" mass="33996">MAMPIPGARPAEVQELARAQDRLSFVYMEHCVVNRDSNAITAANQQGTVHIPASMIGALLLGPGTNVTHQAMMLLAESGSTTLWVGEHGVRYYAHGRPLARTTRLLQLQAEAVTDRTKRLAVARRMYEIRFPDDVATGLTLQELRGHEGARVRQAYRDASIKFGVDWDKRSYKVEDFSSSDPANQALTAATTCLYGVVHSVVAALGLSAGLGFVHTGKDRSFVYDVADLYKTSLAVPVAFQCAATNDLDDLPGATRRAMRDAIHESKLLSRCVEDIHTVLNAPGDPDDGYGWDVVDLWDDRQGLVSGGKSWG</sequence>
<evidence type="ECO:0000256" key="3">
    <source>
        <dbReference type="ARBA" id="ARBA00022759"/>
    </source>
</evidence>
<dbReference type="GO" id="GO:0003677">
    <property type="term" value="F:DNA binding"/>
    <property type="evidence" value="ECO:0007669"/>
    <property type="project" value="UniProtKB-KW"/>
</dbReference>
<keyword evidence="3 8" id="KW-0255">Endonuclease</keyword>
<evidence type="ECO:0000256" key="4">
    <source>
        <dbReference type="ARBA" id="ARBA00022801"/>
    </source>
</evidence>
<feature type="binding site" evidence="8">
    <location>
        <position position="228"/>
    </location>
    <ligand>
        <name>Mn(2+)</name>
        <dbReference type="ChEBI" id="CHEBI:29035"/>
    </ligand>
</feature>
<dbReference type="GO" id="GO:0004520">
    <property type="term" value="F:DNA endonuclease activity"/>
    <property type="evidence" value="ECO:0007669"/>
    <property type="project" value="InterPro"/>
</dbReference>
<evidence type="ECO:0000256" key="8">
    <source>
        <dbReference type="HAMAP-Rule" id="MF_01470"/>
    </source>
</evidence>
<dbReference type="GO" id="GO:0046872">
    <property type="term" value="F:metal ion binding"/>
    <property type="evidence" value="ECO:0007669"/>
    <property type="project" value="UniProtKB-UniRule"/>
</dbReference>
<keyword evidence="7 8" id="KW-0238">DNA-binding</keyword>
<keyword evidence="2 8" id="KW-0479">Metal-binding</keyword>
<keyword evidence="8" id="KW-0464">Manganese</keyword>
<dbReference type="Gene3D" id="3.100.10.20">
    <property type="entry name" value="CRISPR-associated endonuclease Cas1, N-terminal domain"/>
    <property type="match status" value="1"/>
</dbReference>
<evidence type="ECO:0000256" key="5">
    <source>
        <dbReference type="ARBA" id="ARBA00022842"/>
    </source>
</evidence>
<dbReference type="Proteomes" id="UP000466104">
    <property type="component" value="Unassembled WGS sequence"/>
</dbReference>
<dbReference type="Pfam" id="PF01867">
    <property type="entry name" value="Cas_Cas1"/>
    <property type="match status" value="2"/>
</dbReference>
<keyword evidence="5 8" id="KW-0460">Magnesium</keyword>
<name>A0A7K0J8V9_9ACTN</name>
<keyword evidence="4 8" id="KW-0378">Hydrolase</keyword>
<dbReference type="GO" id="GO:0043571">
    <property type="term" value="P:maintenance of CRISPR repeat elements"/>
    <property type="evidence" value="ECO:0007669"/>
    <property type="project" value="UniProtKB-UniRule"/>
</dbReference>
<dbReference type="InterPro" id="IPR033641">
    <property type="entry name" value="Cas1_I-E"/>
</dbReference>
<evidence type="ECO:0000313" key="9">
    <source>
        <dbReference type="EMBL" id="MSS46402.1"/>
    </source>
</evidence>
<accession>A0A7K0J8V9</accession>
<organism evidence="9 10">
    <name type="scientific">Cutibacterium porci</name>
    <dbReference type="NCBI Taxonomy" id="2605781"/>
    <lineage>
        <taxon>Bacteria</taxon>
        <taxon>Bacillati</taxon>
        <taxon>Actinomycetota</taxon>
        <taxon>Actinomycetes</taxon>
        <taxon>Propionibacteriales</taxon>
        <taxon>Propionibacteriaceae</taxon>
        <taxon>Cutibacterium</taxon>
    </lineage>
</organism>
<dbReference type="InterPro" id="IPR019851">
    <property type="entry name" value="CRISPR-assoc_Cas1_ECOLI"/>
</dbReference>
<dbReference type="NCBIfam" id="TIGR03638">
    <property type="entry name" value="cas1_ECOLI"/>
    <property type="match status" value="1"/>
</dbReference>
<dbReference type="GO" id="GO:0051607">
    <property type="term" value="P:defense response to virus"/>
    <property type="evidence" value="ECO:0007669"/>
    <property type="project" value="UniProtKB-UniRule"/>
</dbReference>
<comment type="similarity">
    <text evidence="8">Belongs to the CRISPR-associated endonuclease Cas1 family.</text>
</comment>
<dbReference type="AlphaFoldDB" id="A0A7K0J8V9"/>
<dbReference type="CDD" id="cd09719">
    <property type="entry name" value="Cas1_I-E"/>
    <property type="match status" value="1"/>
</dbReference>
<dbReference type="PANTHER" id="PTHR34353">
    <property type="entry name" value="CRISPR-ASSOCIATED ENDONUCLEASE CAS1 1"/>
    <property type="match status" value="1"/>
</dbReference>
<gene>
    <name evidence="9" type="primary">cas1e</name>
    <name evidence="8" type="synonym">cas1</name>
    <name evidence="9" type="ORF">FYJ43_10320</name>
</gene>
<protein>
    <recommendedName>
        <fullName evidence="8">CRISPR-associated endonuclease Cas1</fullName>
        <ecNumber evidence="8">3.1.-.-</ecNumber>
    </recommendedName>
</protein>
<comment type="function">
    <text evidence="8">CRISPR (clustered regularly interspaced short palindromic repeat), is an adaptive immune system that provides protection against mobile genetic elements (viruses, transposable elements and conjugative plasmids). CRISPR clusters contain spacers, sequences complementary to antecedent mobile elements, and target invading nucleic acids. CRISPR clusters are transcribed and processed into CRISPR RNA (crRNA). Acts as a dsDNA endonuclease. Involved in the integration of spacer DNA into the CRISPR cassette.</text>
</comment>
<reference evidence="9 10" key="1">
    <citation type="submission" date="2019-08" db="EMBL/GenBank/DDBJ databases">
        <title>In-depth cultivation of the pig gut microbiome towards novel bacterial diversity and tailored functional studies.</title>
        <authorList>
            <person name="Wylensek D."/>
            <person name="Hitch T.C.A."/>
            <person name="Clavel T."/>
        </authorList>
    </citation>
    <scope>NUCLEOTIDE SEQUENCE [LARGE SCALE GENOMIC DNA]</scope>
    <source>
        <strain evidence="9 10">WCA-380-WT-3A</strain>
    </source>
</reference>
<evidence type="ECO:0000256" key="7">
    <source>
        <dbReference type="ARBA" id="ARBA00023125"/>
    </source>
</evidence>
<evidence type="ECO:0000256" key="6">
    <source>
        <dbReference type="ARBA" id="ARBA00023118"/>
    </source>
</evidence>
<dbReference type="EMBL" id="VUMG01000003">
    <property type="protein sequence ID" value="MSS46402.1"/>
    <property type="molecule type" value="Genomic_DNA"/>
</dbReference>
<comment type="subunit">
    <text evidence="8">Homodimer, forms a heterotetramer with a Cas2 homodimer.</text>
</comment>
<dbReference type="HAMAP" id="MF_01470">
    <property type="entry name" value="Cas1"/>
    <property type="match status" value="1"/>
</dbReference>
<proteinExistence type="inferred from homology"/>
<dbReference type="InterPro" id="IPR002729">
    <property type="entry name" value="CRISPR-assoc_Cas1"/>
</dbReference>
<dbReference type="NCBIfam" id="TIGR00287">
    <property type="entry name" value="cas1"/>
    <property type="match status" value="1"/>
</dbReference>
<dbReference type="GO" id="GO:0016787">
    <property type="term" value="F:hydrolase activity"/>
    <property type="evidence" value="ECO:0007669"/>
    <property type="project" value="UniProtKB-KW"/>
</dbReference>
<comment type="caution">
    <text evidence="9">The sequence shown here is derived from an EMBL/GenBank/DDBJ whole genome shotgun (WGS) entry which is preliminary data.</text>
</comment>
<evidence type="ECO:0000256" key="2">
    <source>
        <dbReference type="ARBA" id="ARBA00022723"/>
    </source>
</evidence>
<feature type="binding site" evidence="8">
    <location>
        <position position="148"/>
    </location>
    <ligand>
        <name>Mn(2+)</name>
        <dbReference type="ChEBI" id="CHEBI:29035"/>
    </ligand>
</feature>
<keyword evidence="10" id="KW-1185">Reference proteome</keyword>
<evidence type="ECO:0000313" key="10">
    <source>
        <dbReference type="Proteomes" id="UP000466104"/>
    </source>
</evidence>
<comment type="cofactor">
    <cofactor evidence="8">
        <name>Mg(2+)</name>
        <dbReference type="ChEBI" id="CHEBI:18420"/>
    </cofactor>
    <cofactor evidence="8">
        <name>Mn(2+)</name>
        <dbReference type="ChEBI" id="CHEBI:29035"/>
    </cofactor>
</comment>
<dbReference type="Gene3D" id="1.20.120.920">
    <property type="entry name" value="CRISPR-associated endonuclease Cas1, C-terminal domain"/>
    <property type="match status" value="1"/>
</dbReference>
<dbReference type="InterPro" id="IPR050646">
    <property type="entry name" value="Cas1"/>
</dbReference>
<dbReference type="InterPro" id="IPR042211">
    <property type="entry name" value="CRISPR-assoc_Cas1_N"/>
</dbReference>
<dbReference type="InterPro" id="IPR042206">
    <property type="entry name" value="CRISPR-assoc_Cas1_C"/>
</dbReference>
<keyword evidence="6 8" id="KW-0051">Antiviral defense</keyword>
<dbReference type="PANTHER" id="PTHR34353:SF3">
    <property type="entry name" value="CRISPR-ASSOCIATED ENDONUCLEASE CAS1"/>
    <property type="match status" value="1"/>
</dbReference>